<protein>
    <submittedName>
        <fullName evidence="7">Site-specific integrase</fullName>
    </submittedName>
</protein>
<dbReference type="PROSITE" id="PS51900">
    <property type="entry name" value="CB"/>
    <property type="match status" value="1"/>
</dbReference>
<dbReference type="GO" id="GO:0003677">
    <property type="term" value="F:DNA binding"/>
    <property type="evidence" value="ECO:0007669"/>
    <property type="project" value="UniProtKB-UniRule"/>
</dbReference>
<dbReference type="EMBL" id="SDLP01000005">
    <property type="protein sequence ID" value="TDL06725.1"/>
    <property type="molecule type" value="Genomic_DNA"/>
</dbReference>
<keyword evidence="3" id="KW-0233">DNA recombination</keyword>
<dbReference type="CDD" id="cd01189">
    <property type="entry name" value="INT_ICEBs1_C_like"/>
    <property type="match status" value="1"/>
</dbReference>
<evidence type="ECO:0000256" key="4">
    <source>
        <dbReference type="PROSITE-ProRule" id="PRU01248"/>
    </source>
</evidence>
<dbReference type="InterPro" id="IPR010998">
    <property type="entry name" value="Integrase_recombinase_N"/>
</dbReference>
<evidence type="ECO:0000256" key="1">
    <source>
        <dbReference type="ARBA" id="ARBA00008857"/>
    </source>
</evidence>
<proteinExistence type="inferred from homology"/>
<comment type="similarity">
    <text evidence="1">Belongs to the 'phage' integrase family.</text>
</comment>
<name>A0A4R5X6B2_9MYCO</name>
<evidence type="ECO:0000256" key="2">
    <source>
        <dbReference type="ARBA" id="ARBA00023125"/>
    </source>
</evidence>
<dbReference type="Gene3D" id="1.10.443.10">
    <property type="entry name" value="Intergrase catalytic core"/>
    <property type="match status" value="1"/>
</dbReference>
<feature type="domain" description="Core-binding (CB)" evidence="6">
    <location>
        <begin position="106"/>
        <end position="193"/>
    </location>
</feature>
<sequence length="424" mass="47027">MVRPSDNEADEGSGALRYFQRMTTRNERAGIDDRWHKRVKAPDGAMRTERSAVYGKVSRWRVRWVDASGAERTKSFQRKPDAQAYLNGLTADVQRGEYVDPRKSAETFGSVAEQWFATKQHRKPKTVAGYRSLLDTVVLPKWESVQLKRIDYESYSTWLGALSVDGGQRGTGLSASRITQAHQLVGAVLKYAQRTGKVAKNVAFEIKRDEDLPEQGERERRYLTHAELLMLAKAADRFETLTLVLGYCGLRFGEAVALRRRHVGDRMLTVRSSATAVTGKGIVESTTKTKRDRHVPVPEPVWKKLKAELPADPNALVFPSRKGGFLPLGEYRWAFDNACADIGIDGLVPHGLRHTTASLAISAGANVKVVQRLLGHATAAMTLDRYGHLLNDDLSGVADALGKAIDSTAVSLRYSEHRDEAETA</sequence>
<feature type="domain" description="Tyr recombinase" evidence="5">
    <location>
        <begin position="218"/>
        <end position="399"/>
    </location>
</feature>
<dbReference type="GO" id="GO:0006310">
    <property type="term" value="P:DNA recombination"/>
    <property type="evidence" value="ECO:0007669"/>
    <property type="project" value="UniProtKB-KW"/>
</dbReference>
<dbReference type="PANTHER" id="PTHR30349">
    <property type="entry name" value="PHAGE INTEGRASE-RELATED"/>
    <property type="match status" value="1"/>
</dbReference>
<dbReference type="Proteomes" id="UP000294952">
    <property type="component" value="Unassembled WGS sequence"/>
</dbReference>
<dbReference type="SUPFAM" id="SSF56349">
    <property type="entry name" value="DNA breaking-rejoining enzymes"/>
    <property type="match status" value="1"/>
</dbReference>
<dbReference type="PROSITE" id="PS51898">
    <property type="entry name" value="TYR_RECOMBINASE"/>
    <property type="match status" value="1"/>
</dbReference>
<dbReference type="Pfam" id="PF00589">
    <property type="entry name" value="Phage_integrase"/>
    <property type="match status" value="1"/>
</dbReference>
<evidence type="ECO:0000259" key="5">
    <source>
        <dbReference type="PROSITE" id="PS51898"/>
    </source>
</evidence>
<dbReference type="InterPro" id="IPR002104">
    <property type="entry name" value="Integrase_catalytic"/>
</dbReference>
<dbReference type="InterPro" id="IPR044068">
    <property type="entry name" value="CB"/>
</dbReference>
<dbReference type="GO" id="GO:0015074">
    <property type="term" value="P:DNA integration"/>
    <property type="evidence" value="ECO:0007669"/>
    <property type="project" value="InterPro"/>
</dbReference>
<evidence type="ECO:0000256" key="3">
    <source>
        <dbReference type="ARBA" id="ARBA00023172"/>
    </source>
</evidence>
<evidence type="ECO:0000313" key="8">
    <source>
        <dbReference type="Proteomes" id="UP000294952"/>
    </source>
</evidence>
<dbReference type="PANTHER" id="PTHR30349:SF64">
    <property type="entry name" value="PROPHAGE INTEGRASE INTD-RELATED"/>
    <property type="match status" value="1"/>
</dbReference>
<dbReference type="InterPro" id="IPR050090">
    <property type="entry name" value="Tyrosine_recombinase_XerCD"/>
</dbReference>
<organism evidence="7 8">
    <name type="scientific">Mycolicibacterium obuense</name>
    <dbReference type="NCBI Taxonomy" id="1807"/>
    <lineage>
        <taxon>Bacteria</taxon>
        <taxon>Bacillati</taxon>
        <taxon>Actinomycetota</taxon>
        <taxon>Actinomycetes</taxon>
        <taxon>Mycobacteriales</taxon>
        <taxon>Mycobacteriaceae</taxon>
        <taxon>Mycolicibacterium</taxon>
    </lineage>
</organism>
<keyword evidence="2 4" id="KW-0238">DNA-binding</keyword>
<reference evidence="7 8" key="1">
    <citation type="submission" date="2019-01" db="EMBL/GenBank/DDBJ databases">
        <title>High-quality-draft genome sequences of five non-tuberculosis mycobacteriaceae isolated from a nosocomial environment.</title>
        <authorList>
            <person name="Tiago I."/>
            <person name="Alarico S."/>
            <person name="Pereira S.G."/>
            <person name="Coelho C."/>
            <person name="Maranha A."/>
            <person name="Empadinhas N."/>
        </authorList>
    </citation>
    <scope>NUCLEOTIDE SEQUENCE [LARGE SCALE GENOMIC DNA]</scope>
    <source>
        <strain evidence="7 8">22DIII</strain>
    </source>
</reference>
<dbReference type="InterPro" id="IPR011010">
    <property type="entry name" value="DNA_brk_join_enz"/>
</dbReference>
<dbReference type="Gene3D" id="1.10.150.130">
    <property type="match status" value="1"/>
</dbReference>
<comment type="caution">
    <text evidence="7">The sequence shown here is derived from an EMBL/GenBank/DDBJ whole genome shotgun (WGS) entry which is preliminary data.</text>
</comment>
<dbReference type="OrthoDB" id="1822491at2"/>
<gene>
    <name evidence="7" type="ORF">EUA04_18725</name>
</gene>
<dbReference type="AlphaFoldDB" id="A0A4R5X6B2"/>
<accession>A0A4R5X6B2</accession>
<evidence type="ECO:0000313" key="7">
    <source>
        <dbReference type="EMBL" id="TDL06725.1"/>
    </source>
</evidence>
<evidence type="ECO:0000259" key="6">
    <source>
        <dbReference type="PROSITE" id="PS51900"/>
    </source>
</evidence>
<dbReference type="InterPro" id="IPR013762">
    <property type="entry name" value="Integrase-like_cat_sf"/>
</dbReference>